<evidence type="ECO:0000256" key="1">
    <source>
        <dbReference type="SAM" id="MobiDB-lite"/>
    </source>
</evidence>
<keyword evidence="2" id="KW-0812">Transmembrane</keyword>
<evidence type="ECO:0000256" key="2">
    <source>
        <dbReference type="SAM" id="Phobius"/>
    </source>
</evidence>
<dbReference type="Pfam" id="PF01544">
    <property type="entry name" value="CorA"/>
    <property type="match status" value="1"/>
</dbReference>
<feature type="region of interest" description="Disordered" evidence="1">
    <location>
        <begin position="1"/>
        <end position="64"/>
    </location>
</feature>
<dbReference type="InterPro" id="IPR044089">
    <property type="entry name" value="Alr1-like"/>
</dbReference>
<dbReference type="CDD" id="cd12829">
    <property type="entry name" value="Alr1p-like"/>
    <property type="match status" value="1"/>
</dbReference>
<dbReference type="Gene3D" id="1.20.58.340">
    <property type="entry name" value="Magnesium transport protein CorA, transmembrane region"/>
    <property type="match status" value="1"/>
</dbReference>
<dbReference type="Proteomes" id="UP001203297">
    <property type="component" value="Unassembled WGS sequence"/>
</dbReference>
<organism evidence="3 4">
    <name type="scientific">Multifurca ochricompacta</name>
    <dbReference type="NCBI Taxonomy" id="376703"/>
    <lineage>
        <taxon>Eukaryota</taxon>
        <taxon>Fungi</taxon>
        <taxon>Dikarya</taxon>
        <taxon>Basidiomycota</taxon>
        <taxon>Agaricomycotina</taxon>
        <taxon>Agaricomycetes</taxon>
        <taxon>Russulales</taxon>
        <taxon>Russulaceae</taxon>
        <taxon>Multifurca</taxon>
    </lineage>
</organism>
<dbReference type="GO" id="GO:0010961">
    <property type="term" value="P:intracellular magnesium ion homeostasis"/>
    <property type="evidence" value="ECO:0007669"/>
    <property type="project" value="TreeGrafter"/>
</dbReference>
<proteinExistence type="predicted"/>
<feature type="region of interest" description="Disordered" evidence="1">
    <location>
        <begin position="196"/>
        <end position="290"/>
    </location>
</feature>
<dbReference type="PANTHER" id="PTHR21535">
    <property type="entry name" value="MAGNESIUM AND COBALT TRANSPORT PROTEIN/MITOCHONDRIAL IMPORT INNER MEMBRANE TRANSLOCASE SUBUNIT TIM8"/>
    <property type="match status" value="1"/>
</dbReference>
<protein>
    <submittedName>
        <fullName evidence="3">Uncharacterized protein</fullName>
    </submittedName>
</protein>
<sequence>MEHSVSFLHQLSPPETPKIFVNDEEFVDHDIYRGDPPPTSQTPDAQSVASHSSSSSVSSNSFRLAGGRLGALATRLERAITRWARSNWADSSSSLNSDVSSDSSRSSFRTANKSTRRKRRRPSLADTHQRTQSERAVAARVRAREINRRTVPREFNLYSSSPSYPSHGAEPVEGEEQRVVRAFSLDAILPRLENVLRKPAKSRRPRRRTHAPRVELDDSRQSHRLYPQQAHSAQDEASDTAHTSAPEEDISPPKAGKGKGKPRPSPPSRNPLQTSIAPPRDPDAGKPPQAWWLDVASPSWEDMRTLGRLLHLHPLTLEDILQQEPREKLELFPKLGYYFIVFRAIESSTAPERLEVVSQKTGSSQIPAYGVVNEIYVYLVVFRDGICTFHFSNISEHLDRVRGKLQTTGQTARRSSAWIAHGILDSIVDSFFPLVEEIEEQVMAMESVVFDEDSPGSTTSPALLPQARASRALPAEEKALPLNTPAEEKHPFFKDVASIKTTKTQFSLPQLTLGLMLRRMRRAFSRFFGLFVRSKVRSVKPSFPRTSFDLRRMARTRRLVTSVARVLATKPEVVAGIRKRLMTSEGQVVGDDAEVAIYLGDVQDHILTLQQSLVHYERMLSQSHPIYLQNLRVGFLRVRGKSDYAAFVLAIVSVVVLPPQVFIGIYILSLFARKSGC</sequence>
<feature type="compositionally biased region" description="Low complexity" evidence="1">
    <location>
        <begin position="47"/>
        <end position="61"/>
    </location>
</feature>
<dbReference type="SUPFAM" id="SSF143865">
    <property type="entry name" value="CorA soluble domain-like"/>
    <property type="match status" value="1"/>
</dbReference>
<keyword evidence="4" id="KW-1185">Reference proteome</keyword>
<feature type="region of interest" description="Disordered" evidence="1">
    <location>
        <begin position="90"/>
        <end position="140"/>
    </location>
</feature>
<feature type="compositionally biased region" description="Basic residues" evidence="1">
    <location>
        <begin position="198"/>
        <end position="211"/>
    </location>
</feature>
<dbReference type="AlphaFoldDB" id="A0AAD4MEC0"/>
<dbReference type="GO" id="GO:0016020">
    <property type="term" value="C:membrane"/>
    <property type="evidence" value="ECO:0007669"/>
    <property type="project" value="InterPro"/>
</dbReference>
<dbReference type="PANTHER" id="PTHR21535:SF90">
    <property type="entry name" value="CORA METAL ION TRANSPORTER"/>
    <property type="match status" value="1"/>
</dbReference>
<feature type="transmembrane region" description="Helical" evidence="2">
    <location>
        <begin position="644"/>
        <end position="671"/>
    </location>
</feature>
<comment type="caution">
    <text evidence="3">The sequence shown here is derived from an EMBL/GenBank/DDBJ whole genome shotgun (WGS) entry which is preliminary data.</text>
</comment>
<evidence type="ECO:0000313" key="3">
    <source>
        <dbReference type="EMBL" id="KAI0308244.1"/>
    </source>
</evidence>
<reference evidence="3" key="1">
    <citation type="journal article" date="2022" name="New Phytol.">
        <title>Evolutionary transition to the ectomycorrhizal habit in the genomes of a hyperdiverse lineage of mushroom-forming fungi.</title>
        <authorList>
            <person name="Looney B."/>
            <person name="Miyauchi S."/>
            <person name="Morin E."/>
            <person name="Drula E."/>
            <person name="Courty P.E."/>
            <person name="Kohler A."/>
            <person name="Kuo A."/>
            <person name="LaButti K."/>
            <person name="Pangilinan J."/>
            <person name="Lipzen A."/>
            <person name="Riley R."/>
            <person name="Andreopoulos W."/>
            <person name="He G."/>
            <person name="Johnson J."/>
            <person name="Nolan M."/>
            <person name="Tritt A."/>
            <person name="Barry K.W."/>
            <person name="Grigoriev I.V."/>
            <person name="Nagy L.G."/>
            <person name="Hibbett D."/>
            <person name="Henrissat B."/>
            <person name="Matheny P.B."/>
            <person name="Labbe J."/>
            <person name="Martin F.M."/>
        </authorList>
    </citation>
    <scope>NUCLEOTIDE SEQUENCE</scope>
    <source>
        <strain evidence="3">BPL690</strain>
    </source>
</reference>
<dbReference type="InterPro" id="IPR045861">
    <property type="entry name" value="CorA_cytoplasmic_dom"/>
</dbReference>
<keyword evidence="2" id="KW-0472">Membrane</keyword>
<feature type="compositionally biased region" description="Basic and acidic residues" evidence="1">
    <location>
        <begin position="212"/>
        <end position="221"/>
    </location>
</feature>
<name>A0AAD4MEC0_9AGAM</name>
<gene>
    <name evidence="3" type="ORF">B0F90DRAFT_144362</name>
</gene>
<dbReference type="Gene3D" id="3.30.460.20">
    <property type="entry name" value="CorA soluble domain-like"/>
    <property type="match status" value="1"/>
</dbReference>
<dbReference type="GO" id="GO:0015095">
    <property type="term" value="F:magnesium ion transmembrane transporter activity"/>
    <property type="evidence" value="ECO:0007669"/>
    <property type="project" value="InterPro"/>
</dbReference>
<keyword evidence="2" id="KW-1133">Transmembrane helix</keyword>
<dbReference type="InterPro" id="IPR002523">
    <property type="entry name" value="MgTranspt_CorA/ZnTranspt_ZntB"/>
</dbReference>
<evidence type="ECO:0000313" key="4">
    <source>
        <dbReference type="Proteomes" id="UP001203297"/>
    </source>
</evidence>
<dbReference type="EMBL" id="WTXG01000001">
    <property type="protein sequence ID" value="KAI0308244.1"/>
    <property type="molecule type" value="Genomic_DNA"/>
</dbReference>
<feature type="compositionally biased region" description="Low complexity" evidence="1">
    <location>
        <begin position="90"/>
        <end position="112"/>
    </location>
</feature>
<accession>A0AAD4MEC0</accession>